<dbReference type="AlphaFoldDB" id="A0A1X7VW05"/>
<accession>A0A1X7VW05</accession>
<evidence type="ECO:0000313" key="1">
    <source>
        <dbReference type="EnsemblMetazoa" id="Aqu2.1.44522_001"/>
    </source>
</evidence>
<proteinExistence type="predicted"/>
<dbReference type="EnsemblMetazoa" id="Aqu2.1.44522_001">
    <property type="protein sequence ID" value="Aqu2.1.44522_001"/>
    <property type="gene ID" value="Aqu2.1.44522"/>
</dbReference>
<organism evidence="1">
    <name type="scientific">Amphimedon queenslandica</name>
    <name type="common">Sponge</name>
    <dbReference type="NCBI Taxonomy" id="400682"/>
    <lineage>
        <taxon>Eukaryota</taxon>
        <taxon>Metazoa</taxon>
        <taxon>Porifera</taxon>
        <taxon>Demospongiae</taxon>
        <taxon>Heteroscleromorpha</taxon>
        <taxon>Haplosclerida</taxon>
        <taxon>Niphatidae</taxon>
        <taxon>Amphimedon</taxon>
    </lineage>
</organism>
<sequence>MDCKEAEALKSILDNFNALLELCDESLQIVKDIEMKARILGVQAQMKKFDFLFGVSLGFLLLKHTDNLSKTMQKEDMCAAEAQNVTSLTLSTLKSLHNDVSFNCFLLRIIASAQEMDVNERLHIVLVMVQH</sequence>
<protein>
    <submittedName>
        <fullName evidence="1">Uncharacterized protein</fullName>
    </submittedName>
</protein>
<reference evidence="1" key="1">
    <citation type="submission" date="2017-05" db="UniProtKB">
        <authorList>
            <consortium name="EnsemblMetazoa"/>
        </authorList>
    </citation>
    <scope>IDENTIFICATION</scope>
</reference>
<name>A0A1X7VW05_AMPQE</name>
<dbReference type="InParanoid" id="A0A1X7VW05"/>